<protein>
    <recommendedName>
        <fullName evidence="3">Ribosomal protein S8</fullName>
    </recommendedName>
</protein>
<evidence type="ECO:0000313" key="2">
    <source>
        <dbReference type="Proteomes" id="UP001054837"/>
    </source>
</evidence>
<dbReference type="Proteomes" id="UP001054837">
    <property type="component" value="Unassembled WGS sequence"/>
</dbReference>
<reference evidence="1 2" key="1">
    <citation type="submission" date="2021-06" db="EMBL/GenBank/DDBJ databases">
        <title>Caerostris darwini draft genome.</title>
        <authorList>
            <person name="Kono N."/>
            <person name="Arakawa K."/>
        </authorList>
    </citation>
    <scope>NUCLEOTIDE SEQUENCE [LARGE SCALE GENOMIC DNA]</scope>
</reference>
<accession>A0AAV4S1I7</accession>
<sequence>MISVFRKAPQRALTSPKRTNRTLGSHCITSYGCSTYPAPFQLFPQITAGTSLNKAGSAHRQLKKSCSPITIKRRYNPPLIRSRFKHRNSITDLVTDSDISRSPITSCEIPRMLLQTVQLREHLIPLLVVRDKRAAKMADKGEILGVFNEGRIILRREMGPAAPS</sequence>
<keyword evidence="2" id="KW-1185">Reference proteome</keyword>
<name>A0AAV4S1I7_9ARAC</name>
<evidence type="ECO:0000313" key="1">
    <source>
        <dbReference type="EMBL" id="GIY26405.1"/>
    </source>
</evidence>
<dbReference type="PROSITE" id="PS51257">
    <property type="entry name" value="PROKAR_LIPOPROTEIN"/>
    <property type="match status" value="1"/>
</dbReference>
<organism evidence="1 2">
    <name type="scientific">Caerostris darwini</name>
    <dbReference type="NCBI Taxonomy" id="1538125"/>
    <lineage>
        <taxon>Eukaryota</taxon>
        <taxon>Metazoa</taxon>
        <taxon>Ecdysozoa</taxon>
        <taxon>Arthropoda</taxon>
        <taxon>Chelicerata</taxon>
        <taxon>Arachnida</taxon>
        <taxon>Araneae</taxon>
        <taxon>Araneomorphae</taxon>
        <taxon>Entelegynae</taxon>
        <taxon>Araneoidea</taxon>
        <taxon>Araneidae</taxon>
        <taxon>Caerostris</taxon>
    </lineage>
</organism>
<gene>
    <name evidence="1" type="ORF">CDAR_569971</name>
</gene>
<comment type="caution">
    <text evidence="1">The sequence shown here is derived from an EMBL/GenBank/DDBJ whole genome shotgun (WGS) entry which is preliminary data.</text>
</comment>
<dbReference type="AlphaFoldDB" id="A0AAV4S1I7"/>
<dbReference type="EMBL" id="BPLQ01006940">
    <property type="protein sequence ID" value="GIY26405.1"/>
    <property type="molecule type" value="Genomic_DNA"/>
</dbReference>
<evidence type="ECO:0008006" key="3">
    <source>
        <dbReference type="Google" id="ProtNLM"/>
    </source>
</evidence>
<proteinExistence type="predicted"/>